<dbReference type="Gramene" id="KRH44230">
    <property type="protein sequence ID" value="KRH44230"/>
    <property type="gene ID" value="GLYMA_08G197900"/>
</dbReference>
<reference evidence="1 2" key="1">
    <citation type="journal article" date="2010" name="Nature">
        <title>Genome sequence of the palaeopolyploid soybean.</title>
        <authorList>
            <person name="Schmutz J."/>
            <person name="Cannon S.B."/>
            <person name="Schlueter J."/>
            <person name="Ma J."/>
            <person name="Mitros T."/>
            <person name="Nelson W."/>
            <person name="Hyten D.L."/>
            <person name="Song Q."/>
            <person name="Thelen J.J."/>
            <person name="Cheng J."/>
            <person name="Xu D."/>
            <person name="Hellsten U."/>
            <person name="May G.D."/>
            <person name="Yu Y."/>
            <person name="Sakurai T."/>
            <person name="Umezawa T."/>
            <person name="Bhattacharyya M.K."/>
            <person name="Sandhu D."/>
            <person name="Valliyodan B."/>
            <person name="Lindquist E."/>
            <person name="Peto M."/>
            <person name="Grant D."/>
            <person name="Shu S."/>
            <person name="Goodstein D."/>
            <person name="Barry K."/>
            <person name="Futrell-Griggs M."/>
            <person name="Abernathy B."/>
            <person name="Du J."/>
            <person name="Tian Z."/>
            <person name="Zhu L."/>
            <person name="Gill N."/>
            <person name="Joshi T."/>
            <person name="Libault M."/>
            <person name="Sethuraman A."/>
            <person name="Zhang X.-C."/>
            <person name="Shinozaki K."/>
            <person name="Nguyen H.T."/>
            <person name="Wing R.A."/>
            <person name="Cregan P."/>
            <person name="Specht J."/>
            <person name="Grimwood J."/>
            <person name="Rokhsar D."/>
            <person name="Stacey G."/>
            <person name="Shoemaker R.C."/>
            <person name="Jackson S.A."/>
        </authorList>
    </citation>
    <scope>NUCLEOTIDE SEQUENCE [LARGE SCALE GENOMIC DNA]</scope>
    <source>
        <strain evidence="2">cv. Williams 82</strain>
        <tissue evidence="1">Callus</tissue>
    </source>
</reference>
<organism evidence="1">
    <name type="scientific">Glycine max</name>
    <name type="common">Soybean</name>
    <name type="synonym">Glycine hispida</name>
    <dbReference type="NCBI Taxonomy" id="3847"/>
    <lineage>
        <taxon>Eukaryota</taxon>
        <taxon>Viridiplantae</taxon>
        <taxon>Streptophyta</taxon>
        <taxon>Embryophyta</taxon>
        <taxon>Tracheophyta</taxon>
        <taxon>Spermatophyta</taxon>
        <taxon>Magnoliopsida</taxon>
        <taxon>eudicotyledons</taxon>
        <taxon>Gunneridae</taxon>
        <taxon>Pentapetalae</taxon>
        <taxon>rosids</taxon>
        <taxon>fabids</taxon>
        <taxon>Fabales</taxon>
        <taxon>Fabaceae</taxon>
        <taxon>Papilionoideae</taxon>
        <taxon>50 kb inversion clade</taxon>
        <taxon>NPAAA clade</taxon>
        <taxon>indigoferoid/millettioid clade</taxon>
        <taxon>Phaseoleae</taxon>
        <taxon>Glycine</taxon>
        <taxon>Glycine subgen. Soja</taxon>
    </lineage>
</organism>
<evidence type="ECO:0000313" key="1">
    <source>
        <dbReference type="EMBL" id="KRH44230.1"/>
    </source>
</evidence>
<name>A0A0R0IPL0_SOYBN</name>
<evidence type="ECO:0000313" key="3">
    <source>
        <dbReference type="Proteomes" id="UP000008827"/>
    </source>
</evidence>
<dbReference type="Proteomes" id="UP000008827">
    <property type="component" value="Chromosome 8"/>
</dbReference>
<gene>
    <name evidence="1" type="ORF">GLYMA_08G197900</name>
</gene>
<keyword evidence="3" id="KW-1185">Reference proteome</keyword>
<dbReference type="InParanoid" id="A0A0R0IPL0"/>
<sequence length="153" mass="18263">MQCDREEGYSRKVKVVFAAPWFCNVTREEVSSILTLTHISAHQQRAALFHFIPPLQRKHRNHWDSRGSNHTSRRFRRVQAKHRDWIVQYDPPDEPNEYIHRVGRIARGEGGKGNALLFLIPEELQFLRYLKVGFQRIPIYWAVLAIYFYKHHL</sequence>
<reference evidence="2" key="2">
    <citation type="submission" date="2018-02" db="UniProtKB">
        <authorList>
            <consortium name="EnsemblPlants"/>
        </authorList>
    </citation>
    <scope>IDENTIFICATION</scope>
    <source>
        <strain evidence="2">Williams 82</strain>
    </source>
</reference>
<dbReference type="AlphaFoldDB" id="A0A0R0IPL0"/>
<dbReference type="STRING" id="3847.A0A0R0IPL0"/>
<dbReference type="EnsemblPlants" id="KRH44230">
    <property type="protein sequence ID" value="KRH44230"/>
    <property type="gene ID" value="GLYMA_08G197900"/>
</dbReference>
<dbReference type="SUPFAM" id="SSF52540">
    <property type="entry name" value="P-loop containing nucleoside triphosphate hydrolases"/>
    <property type="match status" value="1"/>
</dbReference>
<dbReference type="EMBL" id="CM000841">
    <property type="protein sequence ID" value="KRH44230.1"/>
    <property type="molecule type" value="Genomic_DNA"/>
</dbReference>
<dbReference type="Gene3D" id="3.40.50.300">
    <property type="entry name" value="P-loop containing nucleotide triphosphate hydrolases"/>
    <property type="match status" value="1"/>
</dbReference>
<dbReference type="OrthoDB" id="10259640at2759"/>
<protein>
    <recommendedName>
        <fullName evidence="4">Helicase C-terminal domain-containing protein</fullName>
    </recommendedName>
</protein>
<dbReference type="InterPro" id="IPR027417">
    <property type="entry name" value="P-loop_NTPase"/>
</dbReference>
<accession>A0A0R0IPL0</accession>
<evidence type="ECO:0008006" key="4">
    <source>
        <dbReference type="Google" id="ProtNLM"/>
    </source>
</evidence>
<reference evidence="1" key="3">
    <citation type="submission" date="2018-07" db="EMBL/GenBank/DDBJ databases">
        <title>WGS assembly of Glycine max.</title>
        <authorList>
            <person name="Schmutz J."/>
            <person name="Cannon S."/>
            <person name="Schlueter J."/>
            <person name="Ma J."/>
            <person name="Mitros T."/>
            <person name="Nelson W."/>
            <person name="Hyten D."/>
            <person name="Song Q."/>
            <person name="Thelen J."/>
            <person name="Cheng J."/>
            <person name="Xu D."/>
            <person name="Hellsten U."/>
            <person name="May G."/>
            <person name="Yu Y."/>
            <person name="Sakurai T."/>
            <person name="Umezawa T."/>
            <person name="Bhattacharyya M."/>
            <person name="Sandhu D."/>
            <person name="Valliyodan B."/>
            <person name="Lindquist E."/>
            <person name="Peto M."/>
            <person name="Grant D."/>
            <person name="Shu S."/>
            <person name="Goodstein D."/>
            <person name="Barry K."/>
            <person name="Futrell-Griggs M."/>
            <person name="Abernathy B."/>
            <person name="Du J."/>
            <person name="Tian Z."/>
            <person name="Zhu L."/>
            <person name="Gill N."/>
            <person name="Joshi T."/>
            <person name="Libault M."/>
            <person name="Sethuraman A."/>
            <person name="Zhang X."/>
            <person name="Shinozaki K."/>
            <person name="Nguyen H."/>
            <person name="Wing R."/>
            <person name="Cregan P."/>
            <person name="Specht J."/>
            <person name="Grimwood J."/>
            <person name="Rokhsar D."/>
            <person name="Stacey G."/>
            <person name="Shoemaker R."/>
            <person name="Jackson S."/>
        </authorList>
    </citation>
    <scope>NUCLEOTIDE SEQUENCE</scope>
    <source>
        <tissue evidence="1">Callus</tissue>
    </source>
</reference>
<proteinExistence type="predicted"/>
<evidence type="ECO:0000313" key="2">
    <source>
        <dbReference type="EnsemblPlants" id="KRH44230"/>
    </source>
</evidence>